<feature type="chain" id="PRO_5021927400" evidence="6">
    <location>
        <begin position="21"/>
        <end position="264"/>
    </location>
</feature>
<dbReference type="EMBL" id="BKAL01000002">
    <property type="protein sequence ID" value="GEP68020.1"/>
    <property type="molecule type" value="Genomic_DNA"/>
</dbReference>
<comment type="similarity">
    <text evidence="1">Belongs to the bacterial solute-binding protein ModA family.</text>
</comment>
<dbReference type="GO" id="GO:0015689">
    <property type="term" value="P:molybdate ion transport"/>
    <property type="evidence" value="ECO:0007669"/>
    <property type="project" value="InterPro"/>
</dbReference>
<comment type="caution">
    <text evidence="7">The sequence shown here is derived from an EMBL/GenBank/DDBJ whole genome shotgun (WGS) entry which is preliminary data.</text>
</comment>
<reference evidence="7 8" key="1">
    <citation type="submission" date="2019-07" db="EMBL/GenBank/DDBJ databases">
        <title>Whole genome shotgun sequence of Cellulomonas soli NBRC 109434.</title>
        <authorList>
            <person name="Hosoyama A."/>
            <person name="Uohara A."/>
            <person name="Ohji S."/>
            <person name="Ichikawa N."/>
        </authorList>
    </citation>
    <scope>NUCLEOTIDE SEQUENCE [LARGE SCALE GENOMIC DNA]</scope>
    <source>
        <strain evidence="7 8">NBRC 109434</strain>
    </source>
</reference>
<dbReference type="GO" id="GO:0046872">
    <property type="term" value="F:metal ion binding"/>
    <property type="evidence" value="ECO:0007669"/>
    <property type="project" value="UniProtKB-KW"/>
</dbReference>
<sequence length="264" mass="25997">MLAASVLTVSLAACTTGGTAAGTATAPPTTDDAAGAPTTAAPLTGELVVLAAASLQNTFEELGERLEEQNPGLSVTFSFAASSTLAQQAAAGAPADVLATASTSTMQDAAEVTGEASVFAHNSLVVVAPAGNPGDVTGLADLADPTRTVALCALEVPCGAAAQKAFDAAGLTPAPDTYEADVTATLTKVVLGEVDGALVYLTDARSAGDAVETFPFPESAQARNDYPIATLTAARNPAAARAFVDLVLSAEGQAVLVDAGFDGA</sequence>
<keyword evidence="2 4" id="KW-0479">Metal-binding</keyword>
<gene>
    <name evidence="7" type="ORF">CSO01_07350</name>
</gene>
<feature type="binding site" evidence="4">
    <location>
        <position position="54"/>
    </location>
    <ligand>
        <name>molybdate</name>
        <dbReference type="ChEBI" id="CHEBI:36264"/>
    </ligand>
</feature>
<keyword evidence="8" id="KW-1185">Reference proteome</keyword>
<evidence type="ECO:0000256" key="2">
    <source>
        <dbReference type="ARBA" id="ARBA00022723"/>
    </source>
</evidence>
<dbReference type="SUPFAM" id="SSF53850">
    <property type="entry name" value="Periplasmic binding protein-like II"/>
    <property type="match status" value="1"/>
</dbReference>
<dbReference type="Gene3D" id="3.40.190.10">
    <property type="entry name" value="Periplasmic binding protein-like II"/>
    <property type="match status" value="2"/>
</dbReference>
<dbReference type="PANTHER" id="PTHR30632:SF0">
    <property type="entry name" value="SULFATE-BINDING PROTEIN"/>
    <property type="match status" value="1"/>
</dbReference>
<evidence type="ECO:0000256" key="5">
    <source>
        <dbReference type="SAM" id="MobiDB-lite"/>
    </source>
</evidence>
<dbReference type="AlphaFoldDB" id="A0A512P9Z6"/>
<name>A0A512P9Z6_9CELL</name>
<dbReference type="PIRSF" id="PIRSF004846">
    <property type="entry name" value="ModA"/>
    <property type="match status" value="1"/>
</dbReference>
<dbReference type="Pfam" id="PF13531">
    <property type="entry name" value="SBP_bac_11"/>
    <property type="match status" value="1"/>
</dbReference>
<dbReference type="GO" id="GO:0030973">
    <property type="term" value="F:molybdate ion binding"/>
    <property type="evidence" value="ECO:0007669"/>
    <property type="project" value="TreeGrafter"/>
</dbReference>
<feature type="region of interest" description="Disordered" evidence="5">
    <location>
        <begin position="18"/>
        <end position="39"/>
    </location>
</feature>
<feature type="signal peptide" evidence="6">
    <location>
        <begin position="1"/>
        <end position="20"/>
    </location>
</feature>
<proteinExistence type="inferred from homology"/>
<feature type="binding site" evidence="4">
    <location>
        <position position="182"/>
    </location>
    <ligand>
        <name>molybdate</name>
        <dbReference type="ChEBI" id="CHEBI:36264"/>
    </ligand>
</feature>
<keyword evidence="3 6" id="KW-0732">Signal</keyword>
<dbReference type="InterPro" id="IPR050682">
    <property type="entry name" value="ModA/WtpA"/>
</dbReference>
<protein>
    <submittedName>
        <fullName evidence="7">Molybdate-binding protein</fullName>
    </submittedName>
</protein>
<evidence type="ECO:0000256" key="4">
    <source>
        <dbReference type="PIRSR" id="PIRSR004846-1"/>
    </source>
</evidence>
<evidence type="ECO:0000256" key="6">
    <source>
        <dbReference type="SAM" id="SignalP"/>
    </source>
</evidence>
<keyword evidence="4" id="KW-0500">Molybdenum</keyword>
<dbReference type="NCBIfam" id="TIGR01256">
    <property type="entry name" value="modA"/>
    <property type="match status" value="1"/>
</dbReference>
<dbReference type="InterPro" id="IPR005950">
    <property type="entry name" value="ModA"/>
</dbReference>
<feature type="binding site" evidence="4">
    <location>
        <position position="82"/>
    </location>
    <ligand>
        <name>molybdate</name>
        <dbReference type="ChEBI" id="CHEBI:36264"/>
    </ligand>
</feature>
<dbReference type="Proteomes" id="UP000321798">
    <property type="component" value="Unassembled WGS sequence"/>
</dbReference>
<evidence type="ECO:0000256" key="1">
    <source>
        <dbReference type="ARBA" id="ARBA00009175"/>
    </source>
</evidence>
<evidence type="ECO:0000256" key="3">
    <source>
        <dbReference type="ARBA" id="ARBA00022729"/>
    </source>
</evidence>
<organism evidence="7 8">
    <name type="scientific">Cellulomonas soli</name>
    <dbReference type="NCBI Taxonomy" id="931535"/>
    <lineage>
        <taxon>Bacteria</taxon>
        <taxon>Bacillati</taxon>
        <taxon>Actinomycetota</taxon>
        <taxon>Actinomycetes</taxon>
        <taxon>Micrococcales</taxon>
        <taxon>Cellulomonadaceae</taxon>
        <taxon>Cellulomonas</taxon>
    </lineage>
</organism>
<accession>A0A512P9Z6</accession>
<evidence type="ECO:0000313" key="8">
    <source>
        <dbReference type="Proteomes" id="UP000321798"/>
    </source>
</evidence>
<dbReference type="PANTHER" id="PTHR30632">
    <property type="entry name" value="MOLYBDATE-BINDING PERIPLASMIC PROTEIN"/>
    <property type="match status" value="1"/>
</dbReference>
<evidence type="ECO:0000313" key="7">
    <source>
        <dbReference type="EMBL" id="GEP68020.1"/>
    </source>
</evidence>
<feature type="binding site" evidence="4">
    <location>
        <position position="200"/>
    </location>
    <ligand>
        <name>molybdate</name>
        <dbReference type="ChEBI" id="CHEBI:36264"/>
    </ligand>
</feature>